<dbReference type="Proteomes" id="UP000430120">
    <property type="component" value="Unassembled WGS sequence"/>
</dbReference>
<name>A0A643F988_IDEDE</name>
<feature type="transmembrane region" description="Helical" evidence="2">
    <location>
        <begin position="39"/>
        <end position="57"/>
    </location>
</feature>
<keyword evidence="2" id="KW-0812">Transmembrane</keyword>
<feature type="compositionally biased region" description="Basic and acidic residues" evidence="1">
    <location>
        <begin position="213"/>
        <end position="227"/>
    </location>
</feature>
<keyword evidence="2" id="KW-1133">Transmembrane helix</keyword>
<dbReference type="PROSITE" id="PS51724">
    <property type="entry name" value="SPOR"/>
    <property type="match status" value="1"/>
</dbReference>
<feature type="compositionally biased region" description="Low complexity" evidence="1">
    <location>
        <begin position="195"/>
        <end position="212"/>
    </location>
</feature>
<gene>
    <name evidence="4" type="ORF">F7Q92_14590</name>
</gene>
<proteinExistence type="predicted"/>
<keyword evidence="2" id="KW-0472">Membrane</keyword>
<dbReference type="InterPro" id="IPR036680">
    <property type="entry name" value="SPOR-like_sf"/>
</dbReference>
<sequence length="304" mass="31490">MGLLSKFKIRRSDKPAPRGAASDPAEQVREVRIKARRRLIGVTLLLVAGIIGFPLLFETQPRPIPVDIPIDIPSRDGAAPLHVASPDASSSRVAVVAPPPVEPTGSDAGADEVIQPTVPAASSAAAQQVPELKKPQAKKPEPKPAEPAHDSKSDSHSTDKPSDARKDGGKAVSSDSGRSKDGKAAEAKAADAKSGKPAAASKPADAKPATKPAETKPVEVKAADSKSDEGRFVVQIGAFAEANSARDARGKVELLGLSTYTQVIESSTGRRIRVRVGPFTTKAEADKAAAKIKSAGLQAAVLKL</sequence>
<dbReference type="GO" id="GO:0030428">
    <property type="term" value="C:cell septum"/>
    <property type="evidence" value="ECO:0007669"/>
    <property type="project" value="TreeGrafter"/>
</dbReference>
<reference evidence="4 5" key="1">
    <citation type="submission" date="2019-09" db="EMBL/GenBank/DDBJ databases">
        <title>Draft genome sequences of 48 bacterial type strains from the CCUG.</title>
        <authorList>
            <person name="Tunovic T."/>
            <person name="Pineiro-Iglesias B."/>
            <person name="Unosson C."/>
            <person name="Inganas E."/>
            <person name="Ohlen M."/>
            <person name="Cardew S."/>
            <person name="Jensie-Markopoulos S."/>
            <person name="Salva-Serra F."/>
            <person name="Jaen-Luchoro D."/>
            <person name="Karlsson R."/>
            <person name="Svensson-Stadler L."/>
            <person name="Chun J."/>
            <person name="Moore E."/>
        </authorList>
    </citation>
    <scope>NUCLEOTIDE SEQUENCE [LARGE SCALE GENOMIC DNA]</scope>
    <source>
        <strain evidence="4 5">CCUG 30977</strain>
    </source>
</reference>
<evidence type="ECO:0000313" key="5">
    <source>
        <dbReference type="Proteomes" id="UP000430120"/>
    </source>
</evidence>
<feature type="compositionally biased region" description="Low complexity" evidence="1">
    <location>
        <begin position="83"/>
        <end position="96"/>
    </location>
</feature>
<dbReference type="Gene3D" id="3.30.70.1070">
    <property type="entry name" value="Sporulation related repeat"/>
    <property type="match status" value="1"/>
</dbReference>
<dbReference type="RefSeq" id="WP_151124858.1">
    <property type="nucleotide sequence ID" value="NZ_CP088081.1"/>
</dbReference>
<feature type="region of interest" description="Disordered" evidence="1">
    <location>
        <begin position="79"/>
        <end position="227"/>
    </location>
</feature>
<dbReference type="GO" id="GO:0032153">
    <property type="term" value="C:cell division site"/>
    <property type="evidence" value="ECO:0007669"/>
    <property type="project" value="TreeGrafter"/>
</dbReference>
<evidence type="ECO:0000256" key="1">
    <source>
        <dbReference type="SAM" id="MobiDB-lite"/>
    </source>
</evidence>
<dbReference type="GO" id="GO:0042834">
    <property type="term" value="F:peptidoglycan binding"/>
    <property type="evidence" value="ECO:0007669"/>
    <property type="project" value="InterPro"/>
</dbReference>
<dbReference type="GO" id="GO:0032506">
    <property type="term" value="P:cytokinetic process"/>
    <property type="evidence" value="ECO:0007669"/>
    <property type="project" value="TreeGrafter"/>
</dbReference>
<feature type="compositionally biased region" description="Basic and acidic residues" evidence="1">
    <location>
        <begin position="131"/>
        <end position="169"/>
    </location>
</feature>
<evidence type="ECO:0000259" key="3">
    <source>
        <dbReference type="PROSITE" id="PS51724"/>
    </source>
</evidence>
<dbReference type="PANTHER" id="PTHR38687:SF1">
    <property type="entry name" value="CELL DIVISION PROTEIN DEDD"/>
    <property type="match status" value="1"/>
</dbReference>
<keyword evidence="5" id="KW-1185">Reference proteome</keyword>
<comment type="caution">
    <text evidence="4">The sequence shown here is derived from an EMBL/GenBank/DDBJ whole genome shotgun (WGS) entry which is preliminary data.</text>
</comment>
<dbReference type="AlphaFoldDB" id="A0A643F988"/>
<evidence type="ECO:0000256" key="2">
    <source>
        <dbReference type="SAM" id="Phobius"/>
    </source>
</evidence>
<dbReference type="OrthoDB" id="9181370at2"/>
<feature type="compositionally biased region" description="Basic and acidic residues" evidence="1">
    <location>
        <begin position="177"/>
        <end position="194"/>
    </location>
</feature>
<feature type="domain" description="SPOR" evidence="3">
    <location>
        <begin position="226"/>
        <end position="304"/>
    </location>
</feature>
<feature type="compositionally biased region" description="Low complexity" evidence="1">
    <location>
        <begin position="118"/>
        <end position="130"/>
    </location>
</feature>
<dbReference type="PANTHER" id="PTHR38687">
    <property type="entry name" value="CELL DIVISION PROTEIN DEDD-RELATED"/>
    <property type="match status" value="1"/>
</dbReference>
<evidence type="ECO:0000313" key="4">
    <source>
        <dbReference type="EMBL" id="KAB0579502.1"/>
    </source>
</evidence>
<dbReference type="InterPro" id="IPR052521">
    <property type="entry name" value="Cell_div_SPOR-domain"/>
</dbReference>
<accession>A0A643F988</accession>
<dbReference type="SUPFAM" id="SSF110997">
    <property type="entry name" value="Sporulation related repeat"/>
    <property type="match status" value="1"/>
</dbReference>
<dbReference type="InterPro" id="IPR007730">
    <property type="entry name" value="SPOR-like_dom"/>
</dbReference>
<dbReference type="Pfam" id="PF05036">
    <property type="entry name" value="SPOR"/>
    <property type="match status" value="1"/>
</dbReference>
<protein>
    <submittedName>
        <fullName evidence="4">SPOR domain-containing protein</fullName>
    </submittedName>
</protein>
<dbReference type="EMBL" id="VZPB01000037">
    <property type="protein sequence ID" value="KAB0579502.1"/>
    <property type="molecule type" value="Genomic_DNA"/>
</dbReference>
<organism evidence="4 5">
    <name type="scientific">Ideonella dechloratans</name>
    <dbReference type="NCBI Taxonomy" id="36863"/>
    <lineage>
        <taxon>Bacteria</taxon>
        <taxon>Pseudomonadati</taxon>
        <taxon>Pseudomonadota</taxon>
        <taxon>Betaproteobacteria</taxon>
        <taxon>Burkholderiales</taxon>
        <taxon>Sphaerotilaceae</taxon>
        <taxon>Ideonella</taxon>
    </lineage>
</organism>